<keyword evidence="4 8" id="KW-0067">ATP-binding</keyword>
<dbReference type="InterPro" id="IPR013611">
    <property type="entry name" value="Transp-assoc_OB_typ2"/>
</dbReference>
<dbReference type="Gene3D" id="2.40.50.100">
    <property type="match status" value="1"/>
</dbReference>
<dbReference type="PROSITE" id="PS00211">
    <property type="entry name" value="ABC_TRANSPORTER_1"/>
    <property type="match status" value="1"/>
</dbReference>
<dbReference type="EC" id="3.6.3.31" evidence="8"/>
<evidence type="ECO:0000256" key="6">
    <source>
        <dbReference type="ARBA" id="ARBA00023136"/>
    </source>
</evidence>
<dbReference type="Pfam" id="PF00005">
    <property type="entry name" value="ABC_tran"/>
    <property type="match status" value="1"/>
</dbReference>
<organism evidence="8 9">
    <name type="scientific">Meiothermus luteus</name>
    <dbReference type="NCBI Taxonomy" id="2026184"/>
    <lineage>
        <taxon>Bacteria</taxon>
        <taxon>Thermotogati</taxon>
        <taxon>Deinococcota</taxon>
        <taxon>Deinococci</taxon>
        <taxon>Thermales</taxon>
        <taxon>Thermaceae</taxon>
        <taxon>Meiothermus</taxon>
    </lineage>
</organism>
<dbReference type="Proteomes" id="UP000265800">
    <property type="component" value="Unassembled WGS sequence"/>
</dbReference>
<evidence type="ECO:0000256" key="3">
    <source>
        <dbReference type="ARBA" id="ARBA00022741"/>
    </source>
</evidence>
<feature type="domain" description="ABC transporter" evidence="7">
    <location>
        <begin position="5"/>
        <end position="235"/>
    </location>
</feature>
<comment type="caution">
    <text evidence="8">The sequence shown here is derived from an EMBL/GenBank/DDBJ whole genome shotgun (WGS) entry which is preliminary data.</text>
</comment>
<dbReference type="GO" id="GO:0005524">
    <property type="term" value="F:ATP binding"/>
    <property type="evidence" value="ECO:0007669"/>
    <property type="project" value="UniProtKB-KW"/>
</dbReference>
<keyword evidence="6" id="KW-0472">Membrane</keyword>
<dbReference type="Gene3D" id="3.40.50.300">
    <property type="entry name" value="P-loop containing nucleotide triphosphate hydrolases"/>
    <property type="match status" value="1"/>
</dbReference>
<dbReference type="PANTHER" id="PTHR43875">
    <property type="entry name" value="MALTODEXTRIN IMPORT ATP-BINDING PROTEIN MSMX"/>
    <property type="match status" value="1"/>
</dbReference>
<dbReference type="SUPFAM" id="SSF50331">
    <property type="entry name" value="MOP-like"/>
    <property type="match status" value="1"/>
</dbReference>
<dbReference type="GO" id="GO:0016887">
    <property type="term" value="F:ATP hydrolysis activity"/>
    <property type="evidence" value="ECO:0007669"/>
    <property type="project" value="InterPro"/>
</dbReference>
<accession>A0A399ER84</accession>
<dbReference type="GO" id="GO:0055052">
    <property type="term" value="C:ATP-binding cassette (ABC) transporter complex, substrate-binding subunit-containing"/>
    <property type="evidence" value="ECO:0007669"/>
    <property type="project" value="TreeGrafter"/>
</dbReference>
<dbReference type="InterPro" id="IPR003593">
    <property type="entry name" value="AAA+_ATPase"/>
</dbReference>
<dbReference type="RefSeq" id="WP_119360036.1">
    <property type="nucleotide sequence ID" value="NZ_QWKZ01000037.1"/>
</dbReference>
<evidence type="ECO:0000259" key="7">
    <source>
        <dbReference type="PROSITE" id="PS50893"/>
    </source>
</evidence>
<keyword evidence="5" id="KW-1278">Translocase</keyword>
<dbReference type="PANTHER" id="PTHR43875:SF15">
    <property type="entry name" value="TREHALOSE IMPORT ATP-BINDING PROTEIN SUGC"/>
    <property type="match status" value="1"/>
</dbReference>
<dbReference type="GO" id="GO:0022857">
    <property type="term" value="F:transmembrane transporter activity"/>
    <property type="evidence" value="ECO:0007669"/>
    <property type="project" value="InterPro"/>
</dbReference>
<dbReference type="InterPro" id="IPR008995">
    <property type="entry name" value="Mo/tungstate-bd_C_term_dom"/>
</dbReference>
<sequence length="342" mass="36857">MSLDLEIEGLTKRFGETTAVDNLSLTVPAGQLLTLLGPSGCGKTTTLRMVAGLETPDSGRIRLGTQDITELPAYRRGLGMVFQSYALFPHMSVFENVAYGLKNRGLAASEVARRVEAALQRVGLGGLGARPPHTLSGGQQQRVAVARALVLEPPLLLFDEPLSNLDAKLRRSVRAELRALQQELGITALYVTHDQEEALALSDLIAVMNAGRLQQLGTPEEVYRYPANPFVASFIGISSMLSAQAEPREGGVWAHLGGVRLPAFAPKPFGGTALLAVRPEDVRLGEGELLGRVRHVSYLGERLEVHLESPWGPLLAYQPPQARPAPGQEVPFHISWAAAYPA</sequence>
<dbReference type="EMBL" id="QWKZ01000037">
    <property type="protein sequence ID" value="RIH86036.1"/>
    <property type="molecule type" value="Genomic_DNA"/>
</dbReference>
<gene>
    <name evidence="8" type="primary">potA_4</name>
    <name evidence="8" type="ORF">Mlute_01404</name>
</gene>
<keyword evidence="1" id="KW-0813">Transport</keyword>
<dbReference type="InterPro" id="IPR017871">
    <property type="entry name" value="ABC_transporter-like_CS"/>
</dbReference>
<evidence type="ECO:0000256" key="1">
    <source>
        <dbReference type="ARBA" id="ARBA00022448"/>
    </source>
</evidence>
<evidence type="ECO:0000313" key="9">
    <source>
        <dbReference type="Proteomes" id="UP000265800"/>
    </source>
</evidence>
<name>A0A399ER84_9DEIN</name>
<dbReference type="SMART" id="SM00382">
    <property type="entry name" value="AAA"/>
    <property type="match status" value="1"/>
</dbReference>
<keyword evidence="8" id="KW-0378">Hydrolase</keyword>
<protein>
    <submittedName>
        <fullName evidence="8">Spermidine/putrescine import ATP-binding protein PotA</fullName>
        <ecNumber evidence="8">3.6.3.31</ecNumber>
    </submittedName>
</protein>
<dbReference type="InterPro" id="IPR003439">
    <property type="entry name" value="ABC_transporter-like_ATP-bd"/>
</dbReference>
<dbReference type="GO" id="GO:0015697">
    <property type="term" value="P:quaternary ammonium group transport"/>
    <property type="evidence" value="ECO:0007669"/>
    <property type="project" value="UniProtKB-ARBA"/>
</dbReference>
<dbReference type="FunFam" id="3.40.50.300:FF:000425">
    <property type="entry name" value="Probable ABC transporter, ATP-binding subunit"/>
    <property type="match status" value="1"/>
</dbReference>
<dbReference type="SUPFAM" id="SSF52540">
    <property type="entry name" value="P-loop containing nucleoside triphosphate hydrolases"/>
    <property type="match status" value="1"/>
</dbReference>
<evidence type="ECO:0000313" key="8">
    <source>
        <dbReference type="EMBL" id="RIH86036.1"/>
    </source>
</evidence>
<dbReference type="PROSITE" id="PS50893">
    <property type="entry name" value="ABC_TRANSPORTER_2"/>
    <property type="match status" value="1"/>
</dbReference>
<keyword evidence="9" id="KW-1185">Reference proteome</keyword>
<reference evidence="8 9" key="1">
    <citation type="submission" date="2018-08" db="EMBL/GenBank/DDBJ databases">
        <title>Meiothermus luteus KCTC 52599 genome sequencing project.</title>
        <authorList>
            <person name="Da Costa M.S."/>
            <person name="Albuquerque L."/>
            <person name="Raposo P."/>
            <person name="Froufe H.J.C."/>
            <person name="Barroso C.S."/>
            <person name="Egas C."/>
        </authorList>
    </citation>
    <scope>NUCLEOTIDE SEQUENCE [LARGE SCALE GENOMIC DNA]</scope>
    <source>
        <strain evidence="8 9">KCTC 52599</strain>
    </source>
</reference>
<dbReference type="AlphaFoldDB" id="A0A399ER84"/>
<evidence type="ECO:0000256" key="5">
    <source>
        <dbReference type="ARBA" id="ARBA00022967"/>
    </source>
</evidence>
<dbReference type="OrthoDB" id="25822at2"/>
<keyword evidence="3" id="KW-0547">Nucleotide-binding</keyword>
<keyword evidence="2" id="KW-1003">Cell membrane</keyword>
<evidence type="ECO:0000256" key="2">
    <source>
        <dbReference type="ARBA" id="ARBA00022475"/>
    </source>
</evidence>
<dbReference type="Pfam" id="PF08402">
    <property type="entry name" value="TOBE_2"/>
    <property type="match status" value="1"/>
</dbReference>
<dbReference type="InterPro" id="IPR027417">
    <property type="entry name" value="P-loop_NTPase"/>
</dbReference>
<dbReference type="InterPro" id="IPR047641">
    <property type="entry name" value="ABC_transpr_MalK/UgpC-like"/>
</dbReference>
<proteinExistence type="predicted"/>
<evidence type="ECO:0000256" key="4">
    <source>
        <dbReference type="ARBA" id="ARBA00022840"/>
    </source>
</evidence>